<protein>
    <submittedName>
        <fullName evidence="19">Lysophosphatidylcholine acyltransferase 1</fullName>
    </submittedName>
</protein>
<keyword evidence="11 17" id="KW-0472">Membrane</keyword>
<keyword evidence="4" id="KW-0444">Lipid biosynthesis</keyword>
<keyword evidence="20" id="KW-1185">Reference proteome</keyword>
<evidence type="ECO:0000256" key="4">
    <source>
        <dbReference type="ARBA" id="ARBA00022516"/>
    </source>
</evidence>
<evidence type="ECO:0000256" key="5">
    <source>
        <dbReference type="ARBA" id="ARBA00022679"/>
    </source>
</evidence>
<dbReference type="GO" id="GO:0008654">
    <property type="term" value="P:phospholipid biosynthetic process"/>
    <property type="evidence" value="ECO:0007669"/>
    <property type="project" value="UniProtKB-KW"/>
</dbReference>
<dbReference type="SUPFAM" id="SSF47473">
    <property type="entry name" value="EF-hand"/>
    <property type="match status" value="1"/>
</dbReference>
<dbReference type="InterPro" id="IPR002123">
    <property type="entry name" value="Plipid/glycerol_acylTrfase"/>
</dbReference>
<evidence type="ECO:0000256" key="16">
    <source>
        <dbReference type="SAM" id="MobiDB-lite"/>
    </source>
</evidence>
<dbReference type="InterPro" id="IPR011992">
    <property type="entry name" value="EF-hand-dom_pair"/>
</dbReference>
<dbReference type="PANTHER" id="PTHR23063:SF57">
    <property type="entry name" value="LYSOPHOSPHATIDYLCHOLINE ACYLTRANSFERASE 1"/>
    <property type="match status" value="1"/>
</dbReference>
<reference evidence="19 20" key="1">
    <citation type="submission" date="2024-06" db="EMBL/GenBank/DDBJ databases">
        <title>The draft genome of Grus japonensis, version 3.</title>
        <authorList>
            <person name="Nabeshima K."/>
            <person name="Suzuki S."/>
            <person name="Onuma M."/>
        </authorList>
    </citation>
    <scope>NUCLEOTIDE SEQUENCE [LARGE SCALE GENOMIC DNA]</scope>
    <source>
        <strain evidence="19 20">451A</strain>
    </source>
</reference>
<dbReference type="GO" id="GO:0047184">
    <property type="term" value="F:1-acylglycerophosphocholine O-acyltransferase activity"/>
    <property type="evidence" value="ECO:0007669"/>
    <property type="project" value="UniProtKB-ARBA"/>
</dbReference>
<evidence type="ECO:0000256" key="12">
    <source>
        <dbReference type="ARBA" id="ARBA00023209"/>
    </source>
</evidence>
<dbReference type="Proteomes" id="UP001623348">
    <property type="component" value="Unassembled WGS sequence"/>
</dbReference>
<dbReference type="Pfam" id="PF13833">
    <property type="entry name" value="EF-hand_8"/>
    <property type="match status" value="1"/>
</dbReference>
<keyword evidence="10" id="KW-0443">Lipid metabolism</keyword>
<keyword evidence="13" id="KW-1208">Phospholipid metabolism</keyword>
<keyword evidence="9 17" id="KW-1133">Transmembrane helix</keyword>
<evidence type="ECO:0000256" key="13">
    <source>
        <dbReference type="ARBA" id="ARBA00023264"/>
    </source>
</evidence>
<gene>
    <name evidence="19" type="ORF">GRJ2_000771500</name>
</gene>
<evidence type="ECO:0000313" key="19">
    <source>
        <dbReference type="EMBL" id="GAB0183062.1"/>
    </source>
</evidence>
<evidence type="ECO:0000256" key="15">
    <source>
        <dbReference type="ARBA" id="ARBA00025707"/>
    </source>
</evidence>
<dbReference type="GO" id="GO:0016020">
    <property type="term" value="C:membrane"/>
    <property type="evidence" value="ECO:0007669"/>
    <property type="project" value="UniProtKB-SubCell"/>
</dbReference>
<comment type="similarity">
    <text evidence="3">Belongs to the 1-acyl-sn-glycerol-3-phosphate acyltransferase family.</text>
</comment>
<dbReference type="InterPro" id="IPR002048">
    <property type="entry name" value="EF_hand_dom"/>
</dbReference>
<dbReference type="InterPro" id="IPR045252">
    <property type="entry name" value="LPCAT1-like"/>
</dbReference>
<dbReference type="PROSITE" id="PS00018">
    <property type="entry name" value="EF_HAND_1"/>
    <property type="match status" value="1"/>
</dbReference>
<comment type="caution">
    <text evidence="19">The sequence shown here is derived from an EMBL/GenBank/DDBJ whole genome shotgun (WGS) entry which is preliminary data.</text>
</comment>
<keyword evidence="12" id="KW-0594">Phospholipid biosynthesis</keyword>
<evidence type="ECO:0000256" key="7">
    <source>
        <dbReference type="ARBA" id="ARBA00022723"/>
    </source>
</evidence>
<dbReference type="GO" id="GO:0046872">
    <property type="term" value="F:metal ion binding"/>
    <property type="evidence" value="ECO:0007669"/>
    <property type="project" value="UniProtKB-KW"/>
</dbReference>
<sequence length="765" mass="87647">MKLSSRGRGCCVAGSRERGPPPRSPFVHQLRLSPLEKAKIAFMTLTLFPIRLFFAAFMMLLAWPFAFIASMGSDEQELEKPLSWWRKVVDILLKAIMRMMWLAGGFHWINVKGRRALPAEAAILTVAPHSSYFDAIPVTMTFASIVMKAESKDIPVWGTTWTSRIKCTISKFANDTKLCGVVNMLEGRDAIQRDLDRLERWARANHMKFNKAKCKVLHVGRHNPKHNYRLGKEWTESSPEEKDLGVLIDEKLNMSQQCVLAAQKANRVLGCIRRGVTSRSREVILPLYSTLVRPHLEYCVQLWGPQYRRDMELLERVQRRAMKLIRGLEHLSYEDRLRELGLFSLEKRWLRGDLIVAFQYLKGPTGKMDRRIQADLGFRSIGLTLLEKKLEQQHWQALIKYIRPVFVSRSDQDSRRKTVEEIKRRAQSDGKWPQIMIFPEGTCTNRSCLITFKPGAFIPGVPVQPVVLRYPNKLDTITWTWQGPGALEILWLTLCQFHNSVEIEFLPVYIPSEEERKNPVLYANNVRHVMAEALGVSVTDYTFEDCQLALAEGQLRLPSDTCLLEFAKLVRSLGLKPETLEDDLDKYAASAMKMEKEKVDLKEFSAYLEFPVSDTLESMFALFDENEDGIIDIREFVIALSVVCKPSKTLETIHLAFQLYQSENGTITEDDLARILKTAMGVSQINVMHLFRAVDEEEKGEITYNDFYRFAELHPHFAEDYLYADQMGAESGLETSSLSAPNGICTDFSPENAEDTKKLLQKKLN</sequence>
<evidence type="ECO:0000256" key="6">
    <source>
        <dbReference type="ARBA" id="ARBA00022692"/>
    </source>
</evidence>
<comment type="pathway">
    <text evidence="15">Phospholipid metabolism.</text>
</comment>
<dbReference type="SMART" id="SM00563">
    <property type="entry name" value="PlsC"/>
    <property type="match status" value="1"/>
</dbReference>
<dbReference type="PANTHER" id="PTHR23063">
    <property type="entry name" value="PHOSPHOLIPID ACYLTRANSFERASE"/>
    <property type="match status" value="1"/>
</dbReference>
<dbReference type="Gene3D" id="1.10.238.10">
    <property type="entry name" value="EF-hand"/>
    <property type="match status" value="1"/>
</dbReference>
<keyword evidence="8" id="KW-0106">Calcium</keyword>
<evidence type="ECO:0000256" key="11">
    <source>
        <dbReference type="ARBA" id="ARBA00023136"/>
    </source>
</evidence>
<evidence type="ECO:0000256" key="8">
    <source>
        <dbReference type="ARBA" id="ARBA00022837"/>
    </source>
</evidence>
<evidence type="ECO:0000256" key="1">
    <source>
        <dbReference type="ARBA" id="ARBA00004370"/>
    </source>
</evidence>
<dbReference type="SUPFAM" id="SSF69593">
    <property type="entry name" value="Glycerol-3-phosphate (1)-acyltransferase"/>
    <property type="match status" value="1"/>
</dbReference>
<name>A0ABC9WDH2_GRUJA</name>
<evidence type="ECO:0000256" key="17">
    <source>
        <dbReference type="SAM" id="Phobius"/>
    </source>
</evidence>
<feature type="domain" description="EF-hand" evidence="18">
    <location>
        <begin position="611"/>
        <end position="646"/>
    </location>
</feature>
<dbReference type="InterPro" id="IPR018247">
    <property type="entry name" value="EF_Hand_1_Ca_BS"/>
</dbReference>
<keyword evidence="7" id="KW-0479">Metal-binding</keyword>
<dbReference type="CDD" id="cd07991">
    <property type="entry name" value="LPLAT_LPCAT1-like"/>
    <property type="match status" value="1"/>
</dbReference>
<dbReference type="EMBL" id="BAAFJT010000002">
    <property type="protein sequence ID" value="GAB0183062.1"/>
    <property type="molecule type" value="Genomic_DNA"/>
</dbReference>
<feature type="transmembrane region" description="Helical" evidence="17">
    <location>
        <begin position="40"/>
        <end position="71"/>
    </location>
</feature>
<keyword evidence="5" id="KW-0808">Transferase</keyword>
<comment type="pathway">
    <text evidence="2">Lipid metabolism; phospholipid metabolism.</text>
</comment>
<keyword evidence="14 19" id="KW-0012">Acyltransferase</keyword>
<evidence type="ECO:0000256" key="3">
    <source>
        <dbReference type="ARBA" id="ARBA00008655"/>
    </source>
</evidence>
<feature type="region of interest" description="Disordered" evidence="16">
    <location>
        <begin position="1"/>
        <end position="24"/>
    </location>
</feature>
<evidence type="ECO:0000259" key="18">
    <source>
        <dbReference type="PROSITE" id="PS50222"/>
    </source>
</evidence>
<evidence type="ECO:0000313" key="20">
    <source>
        <dbReference type="Proteomes" id="UP001623348"/>
    </source>
</evidence>
<evidence type="ECO:0000256" key="14">
    <source>
        <dbReference type="ARBA" id="ARBA00023315"/>
    </source>
</evidence>
<dbReference type="Pfam" id="PF01553">
    <property type="entry name" value="Acyltransferase"/>
    <property type="match status" value="1"/>
</dbReference>
<evidence type="ECO:0000256" key="10">
    <source>
        <dbReference type="ARBA" id="ARBA00023098"/>
    </source>
</evidence>
<keyword evidence="6 17" id="KW-0812">Transmembrane</keyword>
<accession>A0ABC9WDH2</accession>
<dbReference type="PRINTS" id="PR00450">
    <property type="entry name" value="RECOVERIN"/>
</dbReference>
<organism evidence="19 20">
    <name type="scientific">Grus japonensis</name>
    <name type="common">Japanese crane</name>
    <name type="synonym">Red-crowned crane</name>
    <dbReference type="NCBI Taxonomy" id="30415"/>
    <lineage>
        <taxon>Eukaryota</taxon>
        <taxon>Metazoa</taxon>
        <taxon>Chordata</taxon>
        <taxon>Craniata</taxon>
        <taxon>Vertebrata</taxon>
        <taxon>Euteleostomi</taxon>
        <taxon>Archelosauria</taxon>
        <taxon>Archosauria</taxon>
        <taxon>Dinosauria</taxon>
        <taxon>Saurischia</taxon>
        <taxon>Theropoda</taxon>
        <taxon>Coelurosauria</taxon>
        <taxon>Aves</taxon>
        <taxon>Neognathae</taxon>
        <taxon>Neoaves</taxon>
        <taxon>Gruiformes</taxon>
        <taxon>Gruidae</taxon>
        <taxon>Grus</taxon>
    </lineage>
</organism>
<evidence type="ECO:0000256" key="2">
    <source>
        <dbReference type="ARBA" id="ARBA00005074"/>
    </source>
</evidence>
<comment type="subcellular location">
    <subcellularLocation>
        <location evidence="1">Membrane</location>
    </subcellularLocation>
</comment>
<evidence type="ECO:0000256" key="9">
    <source>
        <dbReference type="ARBA" id="ARBA00022989"/>
    </source>
</evidence>
<dbReference type="SMART" id="SM00054">
    <property type="entry name" value="EFh"/>
    <property type="match status" value="2"/>
</dbReference>
<dbReference type="AlphaFoldDB" id="A0ABC9WDH2"/>
<proteinExistence type="inferred from homology"/>
<dbReference type="PROSITE" id="PS50222">
    <property type="entry name" value="EF_HAND_2"/>
    <property type="match status" value="1"/>
</dbReference>